<feature type="region of interest" description="Disordered" evidence="8">
    <location>
        <begin position="1110"/>
        <end position="1293"/>
    </location>
</feature>
<evidence type="ECO:0000256" key="8">
    <source>
        <dbReference type="SAM" id="MobiDB-lite"/>
    </source>
</evidence>
<keyword evidence="4" id="KW-0418">Kinase</keyword>
<dbReference type="SUPFAM" id="SSF56112">
    <property type="entry name" value="Protein kinase-like (PK-like)"/>
    <property type="match status" value="1"/>
</dbReference>
<evidence type="ECO:0000256" key="7">
    <source>
        <dbReference type="PROSITE-ProRule" id="PRU10141"/>
    </source>
</evidence>
<feature type="compositionally biased region" description="Basic and acidic residues" evidence="8">
    <location>
        <begin position="1261"/>
        <end position="1271"/>
    </location>
</feature>
<feature type="compositionally biased region" description="Basic residues" evidence="8">
    <location>
        <begin position="1131"/>
        <end position="1140"/>
    </location>
</feature>
<keyword evidence="11" id="KW-1185">Reference proteome</keyword>
<dbReference type="PROSITE" id="PS50011">
    <property type="entry name" value="PROTEIN_KINASE_DOM"/>
    <property type="match status" value="1"/>
</dbReference>
<feature type="compositionally biased region" description="Polar residues" evidence="8">
    <location>
        <begin position="633"/>
        <end position="654"/>
    </location>
</feature>
<feature type="compositionally biased region" description="Basic and acidic residues" evidence="8">
    <location>
        <begin position="655"/>
        <end position="682"/>
    </location>
</feature>
<evidence type="ECO:0000256" key="1">
    <source>
        <dbReference type="ARBA" id="ARBA00022527"/>
    </source>
</evidence>
<feature type="compositionally biased region" description="Low complexity" evidence="8">
    <location>
        <begin position="522"/>
        <end position="538"/>
    </location>
</feature>
<feature type="domain" description="Protein kinase" evidence="9">
    <location>
        <begin position="17"/>
        <end position="276"/>
    </location>
</feature>
<dbReference type="CDD" id="cd14017">
    <property type="entry name" value="STKc_TTBK"/>
    <property type="match status" value="1"/>
</dbReference>
<dbReference type="SMART" id="SM00220">
    <property type="entry name" value="S_TKc"/>
    <property type="match status" value="1"/>
</dbReference>
<feature type="compositionally biased region" description="Basic and acidic residues" evidence="8">
    <location>
        <begin position="936"/>
        <end position="971"/>
    </location>
</feature>
<evidence type="ECO:0000256" key="6">
    <source>
        <dbReference type="ARBA" id="ARBA00061588"/>
    </source>
</evidence>
<sequence>MTSEDLLQPGHVVKERWKVVRKIGGGGFGEIYEGQDLVTREQVALKLESAKQPKQVLKMEVAVLKKLQGREHVCRFIGCGRNERFNYVVMQLQAKNLAELRRAQPRGAFSLSTALRLGHQILRAIEAIHEVGFLHRDIKPSNFSMGRLPHNCRKTYMLDFGLARQYTNANGEVRTPRAAAGFRGTVRYASLNAHKNKEMGRHDDLWSLFYMVVEFVNGQLPWRKIKDKEQVGLMKEKYDHRLLIKHLPSDFKQFLEHIQNLDYHDKPDYAMLSGLFERCMKRRGIKESDPFDWEKTPTDNSLGTTTTTTHAVITKPQHADSRLVYGGGGMTDNMLDDNVLGSVDNQENVEAPHDREHDPRRRRRRDTVLHPPQPNINQQQVETKERVLNDNNVNANIIANTEKDTNEVEMSPKKRKVEEFNCEKEGEGVGEKEKEGRLECSTDWDGDAVMASRQGHTTPRGAGGDDNKNRKPLAVLRLSSVETAADDVDMNVEPASKREDQYSVQDASYVSFQDGGRLARIEPSAGGVSPGGSTPPTEGELHPHTRDHTPHRRTHHKRFHPVQRAKYLGHRDLSITQFALADDDNVSQPATKGGGCGLTLASQWKSQFDDSEETDNELKADNLQSPEHKQRLTLVSPSSRGPDDTTMTPVQDAGTTEKSRRVGTELSRISEDDRHRSSDHHTHTQVPDVTMIGGSVAGSHGIEEFRVVTKVTGGVEDPVPNVACLPMETTGVLQVDLGGQASSLPRAWSNPQLSSHIRPGLEPPLVHTTTVTDAVYELDVARGICVKTSREGSPLTPERRQSMPDIGVCEPEEGAEDDAVVGGKIEFRVLDKDRKFSEPSGPTTVVTSQTRVSRQELSSVVPAPAAFNAGAENPPPPPPSMVDLPPGTTNKSASLQSSPITHPEERSVYYDAPPPEDLSQQPHLQSSQKSHSKSSPRNEQEDEAHKTSEASDLLPKDKGEIRGGKKDDSRRRLGVAALPVVLEDNKDRDVESTHYESAVHPPDTSRYESAIHDHTVVTTVQETSRYETVMGAPLPESSRYETVMGQRETEARTRQDTICEEEKSFISERRKSLEFLLEEKHDIEDSRKISVINLHDLSAAFQVSTMINRSRTVTPSVSPRGTPPHSESGGRRSRSSRHRRSCEDLLEEGSQESSKTNTPRPTDLQPRSSLSPDRQRGNGSRKSPAAQDDSSQKSRIPVPLWVRTTKDGEPEGSLNTPSGGRSPRYSEAERAEAARRISVALAEKVTSPGNEEDSLSTRSGVSEHRSGRERGSVASCDYQRSASQEDHSEDLADLTPALRRRRQGVDKYVTDETQLNLRFQRRRTRPVSDVNPPPPAVLQTRNRQSRQRVSMIEAGTGGRYYDSGRGVPSYLLKPQHEDSSESESSHPRKPRPPSSEPPSAARDVVARIRRYRPLSADSSDNYRRQHHQRTVSPD</sequence>
<dbReference type="GO" id="GO:0004674">
    <property type="term" value="F:protein serine/threonine kinase activity"/>
    <property type="evidence" value="ECO:0007669"/>
    <property type="project" value="UniProtKB-KW"/>
</dbReference>
<evidence type="ECO:0000259" key="9">
    <source>
        <dbReference type="PROSITE" id="PS50011"/>
    </source>
</evidence>
<dbReference type="Proteomes" id="UP001445076">
    <property type="component" value="Unassembled WGS sequence"/>
</dbReference>
<dbReference type="Gene3D" id="1.10.510.10">
    <property type="entry name" value="Transferase(Phosphotransferase) domain 1"/>
    <property type="match status" value="1"/>
</dbReference>
<feature type="region of interest" description="Disordered" evidence="8">
    <location>
        <begin position="344"/>
        <end position="376"/>
    </location>
</feature>
<evidence type="ECO:0000256" key="2">
    <source>
        <dbReference type="ARBA" id="ARBA00022679"/>
    </source>
</evidence>
<evidence type="ECO:0000313" key="10">
    <source>
        <dbReference type="EMBL" id="KAK8740479.1"/>
    </source>
</evidence>
<dbReference type="GO" id="GO:0015630">
    <property type="term" value="C:microtubule cytoskeleton"/>
    <property type="evidence" value="ECO:0007669"/>
    <property type="project" value="UniProtKB-ARBA"/>
</dbReference>
<name>A0AAW0XLB2_CHEQU</name>
<keyword evidence="2" id="KW-0808">Transferase</keyword>
<evidence type="ECO:0000256" key="4">
    <source>
        <dbReference type="ARBA" id="ARBA00022777"/>
    </source>
</evidence>
<proteinExistence type="inferred from homology"/>
<comment type="similarity">
    <text evidence="6">Belongs to the protein kinase superfamily. CK1 Ser/Thr protein kinase family.</text>
</comment>
<dbReference type="InterPro" id="IPR047916">
    <property type="entry name" value="TTBK_Asator-like_STKc"/>
</dbReference>
<dbReference type="PANTHER" id="PTHR11909">
    <property type="entry name" value="CASEIN KINASE-RELATED"/>
    <property type="match status" value="1"/>
</dbReference>
<evidence type="ECO:0000256" key="5">
    <source>
        <dbReference type="ARBA" id="ARBA00022840"/>
    </source>
</evidence>
<reference evidence="10 11" key="1">
    <citation type="journal article" date="2024" name="BMC Genomics">
        <title>Genome assembly of redclaw crayfish (Cherax quadricarinatus) provides insights into its immune adaptation and hypoxia tolerance.</title>
        <authorList>
            <person name="Liu Z."/>
            <person name="Zheng J."/>
            <person name="Li H."/>
            <person name="Fang K."/>
            <person name="Wang S."/>
            <person name="He J."/>
            <person name="Zhou D."/>
            <person name="Weng S."/>
            <person name="Chi M."/>
            <person name="Gu Z."/>
            <person name="He J."/>
            <person name="Li F."/>
            <person name="Wang M."/>
        </authorList>
    </citation>
    <scope>NUCLEOTIDE SEQUENCE [LARGE SCALE GENOMIC DNA]</scope>
    <source>
        <strain evidence="10">ZL_2023a</strain>
    </source>
</reference>
<comment type="caution">
    <text evidence="10">The sequence shown here is derived from an EMBL/GenBank/DDBJ whole genome shotgun (WGS) entry which is preliminary data.</text>
</comment>
<keyword evidence="5 7" id="KW-0067">ATP-binding</keyword>
<dbReference type="EMBL" id="JARKIK010000033">
    <property type="protein sequence ID" value="KAK8740479.1"/>
    <property type="molecule type" value="Genomic_DNA"/>
</dbReference>
<evidence type="ECO:0000256" key="3">
    <source>
        <dbReference type="ARBA" id="ARBA00022741"/>
    </source>
</evidence>
<evidence type="ECO:0000313" key="11">
    <source>
        <dbReference type="Proteomes" id="UP001445076"/>
    </source>
</evidence>
<dbReference type="InterPro" id="IPR000719">
    <property type="entry name" value="Prot_kinase_dom"/>
</dbReference>
<feature type="binding site" evidence="7">
    <location>
        <position position="46"/>
    </location>
    <ligand>
        <name>ATP</name>
        <dbReference type="ChEBI" id="CHEBI:30616"/>
    </ligand>
</feature>
<organism evidence="10 11">
    <name type="scientific">Cherax quadricarinatus</name>
    <name type="common">Australian red claw crayfish</name>
    <dbReference type="NCBI Taxonomy" id="27406"/>
    <lineage>
        <taxon>Eukaryota</taxon>
        <taxon>Metazoa</taxon>
        <taxon>Ecdysozoa</taxon>
        <taxon>Arthropoda</taxon>
        <taxon>Crustacea</taxon>
        <taxon>Multicrustacea</taxon>
        <taxon>Malacostraca</taxon>
        <taxon>Eumalacostraca</taxon>
        <taxon>Eucarida</taxon>
        <taxon>Decapoda</taxon>
        <taxon>Pleocyemata</taxon>
        <taxon>Astacidea</taxon>
        <taxon>Parastacoidea</taxon>
        <taxon>Parastacidae</taxon>
        <taxon>Cherax</taxon>
    </lineage>
</organism>
<feature type="compositionally biased region" description="Low complexity" evidence="8">
    <location>
        <begin position="862"/>
        <end position="872"/>
    </location>
</feature>
<feature type="compositionally biased region" description="Basic and acidic residues" evidence="8">
    <location>
        <begin position="1224"/>
        <end position="1235"/>
    </location>
</feature>
<dbReference type="InterPro" id="IPR011009">
    <property type="entry name" value="Kinase-like_dom_sf"/>
</dbReference>
<keyword evidence="3 7" id="KW-0547">Nucleotide-binding</keyword>
<feature type="compositionally biased region" description="Basic residues" evidence="8">
    <location>
        <begin position="1424"/>
        <end position="1434"/>
    </location>
</feature>
<dbReference type="PROSITE" id="PS00107">
    <property type="entry name" value="PROTEIN_KINASE_ATP"/>
    <property type="match status" value="1"/>
</dbReference>
<feature type="compositionally biased region" description="Basic and acidic residues" evidence="8">
    <location>
        <begin position="539"/>
        <end position="548"/>
    </location>
</feature>
<feature type="region of interest" description="Disordered" evidence="8">
    <location>
        <begin position="607"/>
        <end position="687"/>
    </location>
</feature>
<feature type="compositionally biased region" description="Low complexity" evidence="8">
    <location>
        <begin position="843"/>
        <end position="852"/>
    </location>
</feature>
<dbReference type="InterPro" id="IPR017441">
    <property type="entry name" value="Protein_kinase_ATP_BS"/>
</dbReference>
<feature type="compositionally biased region" description="Basic and acidic residues" evidence="8">
    <location>
        <begin position="1374"/>
        <end position="1386"/>
    </location>
</feature>
<feature type="region of interest" description="Disordered" evidence="8">
    <location>
        <begin position="835"/>
        <end position="1005"/>
    </location>
</feature>
<dbReference type="FunFam" id="3.30.200.20:FF:000358">
    <property type="entry name" value="Tau tubulin kinase 2b"/>
    <property type="match status" value="1"/>
</dbReference>
<feature type="compositionally biased region" description="Low complexity" evidence="8">
    <location>
        <begin position="918"/>
        <end position="935"/>
    </location>
</feature>
<feature type="region of interest" description="Disordered" evidence="8">
    <location>
        <begin position="1320"/>
        <end position="1434"/>
    </location>
</feature>
<feature type="compositionally biased region" description="Basic and acidic residues" evidence="8">
    <location>
        <begin position="350"/>
        <end position="359"/>
    </location>
</feature>
<feature type="compositionally biased region" description="Polar residues" evidence="8">
    <location>
        <begin position="1110"/>
        <end position="1119"/>
    </location>
</feature>
<feature type="compositionally biased region" description="Polar residues" evidence="8">
    <location>
        <begin position="1151"/>
        <end position="1181"/>
    </location>
</feature>
<protein>
    <recommendedName>
        <fullName evidence="9">Protein kinase domain-containing protein</fullName>
    </recommendedName>
</protein>
<feature type="compositionally biased region" description="Basic and acidic residues" evidence="8">
    <location>
        <begin position="616"/>
        <end position="630"/>
    </location>
</feature>
<dbReference type="InterPro" id="IPR050235">
    <property type="entry name" value="CK1_Ser-Thr_kinase"/>
</dbReference>
<gene>
    <name evidence="10" type="ORF">OTU49_002932</name>
</gene>
<dbReference type="Pfam" id="PF00069">
    <property type="entry name" value="Pkinase"/>
    <property type="match status" value="1"/>
</dbReference>
<accession>A0AAW0XLB2</accession>
<keyword evidence="1" id="KW-0723">Serine/threonine-protein kinase</keyword>
<feature type="region of interest" description="Disordered" evidence="8">
    <location>
        <begin position="520"/>
        <end position="560"/>
    </location>
</feature>
<dbReference type="GO" id="GO:0005524">
    <property type="term" value="F:ATP binding"/>
    <property type="evidence" value="ECO:0007669"/>
    <property type="project" value="UniProtKB-UniRule"/>
</dbReference>
<feature type="compositionally biased region" description="Polar residues" evidence="8">
    <location>
        <begin position="887"/>
        <end position="900"/>
    </location>
</feature>
<feature type="compositionally biased region" description="Basic residues" evidence="8">
    <location>
        <begin position="549"/>
        <end position="560"/>
    </location>
</feature>
<feature type="compositionally biased region" description="Basic and acidic residues" evidence="8">
    <location>
        <begin position="983"/>
        <end position="994"/>
    </location>
</feature>
<dbReference type="FunFam" id="1.10.510.10:FF:000481">
    <property type="entry name" value="Asator, isoform D"/>
    <property type="match status" value="1"/>
</dbReference>